<dbReference type="PROSITE" id="PS50005">
    <property type="entry name" value="TPR"/>
    <property type="match status" value="1"/>
</dbReference>
<dbReference type="Proteomes" id="UP001319180">
    <property type="component" value="Unassembled WGS sequence"/>
</dbReference>
<evidence type="ECO:0000313" key="2">
    <source>
        <dbReference type="EMBL" id="MBT1688641.1"/>
    </source>
</evidence>
<dbReference type="AlphaFoldDB" id="A0AAP2GIS4"/>
<dbReference type="PANTHER" id="PTHR45588">
    <property type="entry name" value="TPR DOMAIN-CONTAINING PROTEIN"/>
    <property type="match status" value="1"/>
</dbReference>
<dbReference type="PANTHER" id="PTHR45588:SF1">
    <property type="entry name" value="WW DOMAIN-CONTAINING PROTEIN"/>
    <property type="match status" value="1"/>
</dbReference>
<proteinExistence type="predicted"/>
<name>A0AAP2GIS4_9BACT</name>
<dbReference type="InterPro" id="IPR019734">
    <property type="entry name" value="TPR_rpt"/>
</dbReference>
<dbReference type="RefSeq" id="WP_254091866.1">
    <property type="nucleotide sequence ID" value="NZ_JAHESC010000029.1"/>
</dbReference>
<evidence type="ECO:0000313" key="3">
    <source>
        <dbReference type="Proteomes" id="UP001319180"/>
    </source>
</evidence>
<comment type="caution">
    <text evidence="2">The sequence shown here is derived from an EMBL/GenBank/DDBJ whole genome shotgun (WGS) entry which is preliminary data.</text>
</comment>
<reference evidence="2 3" key="1">
    <citation type="submission" date="2021-05" db="EMBL/GenBank/DDBJ databases">
        <title>A Polyphasic approach of four new species of the genus Ohtaekwangia: Ohtaekwangia histidinii sp. nov., Ohtaekwangia cretensis sp. nov., Ohtaekwangia indiensis sp. nov., Ohtaekwangia reichenbachii sp. nov. from diverse environment.</title>
        <authorList>
            <person name="Octaviana S."/>
        </authorList>
    </citation>
    <scope>NUCLEOTIDE SEQUENCE [LARGE SCALE GENOMIC DNA]</scope>
    <source>
        <strain evidence="2 3">PWU37</strain>
    </source>
</reference>
<dbReference type="SUPFAM" id="SSF48452">
    <property type="entry name" value="TPR-like"/>
    <property type="match status" value="2"/>
</dbReference>
<evidence type="ECO:0008006" key="4">
    <source>
        <dbReference type="Google" id="ProtNLM"/>
    </source>
</evidence>
<protein>
    <recommendedName>
        <fullName evidence="4">Tetratricopeptide repeat protein</fullName>
    </recommendedName>
</protein>
<dbReference type="EMBL" id="JAHESC010000029">
    <property type="protein sequence ID" value="MBT1688641.1"/>
    <property type="molecule type" value="Genomic_DNA"/>
</dbReference>
<feature type="repeat" description="TPR" evidence="1">
    <location>
        <begin position="46"/>
        <end position="79"/>
    </location>
</feature>
<dbReference type="Gene3D" id="1.25.40.10">
    <property type="entry name" value="Tetratricopeptide repeat domain"/>
    <property type="match status" value="2"/>
</dbReference>
<gene>
    <name evidence="2" type="ORF">KK078_18870</name>
</gene>
<evidence type="ECO:0000256" key="1">
    <source>
        <dbReference type="PROSITE-ProRule" id="PRU00339"/>
    </source>
</evidence>
<keyword evidence="3" id="KW-1185">Reference proteome</keyword>
<dbReference type="InterPro" id="IPR011990">
    <property type="entry name" value="TPR-like_helical_dom_sf"/>
</dbReference>
<organism evidence="2 3">
    <name type="scientific">Dawidia soli</name>
    <dbReference type="NCBI Taxonomy" id="2782352"/>
    <lineage>
        <taxon>Bacteria</taxon>
        <taxon>Pseudomonadati</taxon>
        <taxon>Bacteroidota</taxon>
        <taxon>Cytophagia</taxon>
        <taxon>Cytophagales</taxon>
        <taxon>Chryseotaleaceae</taxon>
        <taxon>Dawidia</taxon>
    </lineage>
</organism>
<keyword evidence="1" id="KW-0802">TPR repeat</keyword>
<accession>A0AAP2GIS4</accession>
<sequence length="574" mass="64143">MKMTQSLFVALLCIVGCRENRSSFNAPVLKNIGNYSVSVTTKSPDSQMFFNQGIIMANNFNHEEAHRSFKEAVRLDSTFAMGYWGIAYVLGPNFNSAANMGTINEIRNAVAHAVARVDNATDWEKALIKAIQIKFPMDTLSTNAEGFADAMKQAFTQFPDNSFVATLYAESVMNLHPWDFYNRQDGTPRPWTPELVSLLEKVIAIDPENPLANHLYLHATEAGPDLSKALISAQRLETLVPSAGHLVHMPSHIYINTGDYHKGSISNENAVVADSLYIAECKSQGYYPQLYYPHNYHFLAATATFEGRGARSIEAAYKTASLVDKKYHHDPGYETVQHYLTIPYHVLIKFSQWEKILVLPSPTDDLVYPTAMWRYARGMAFSNLGQAESAQKELWHLNELGRSPAIAGQFIWGINKVTDVCTVASKILAADLAVKEQKHPEAIQLLTDAVRLEDNFNYNEPPDWFFSVRHILGNVLLETGSPIEAEKIYREDLAHWPKNGFALNGLSESLLAQGKTTEAQQVKEQFELAWNLADSPLKGSMIDPGKRKDLTLKIDKDSPNTVVYLAGTFCMPAL</sequence>